<dbReference type="EMBL" id="BK015619">
    <property type="protein sequence ID" value="DAE16267.1"/>
    <property type="molecule type" value="Genomic_DNA"/>
</dbReference>
<sequence length="150" mass="16831">MANSKHGATLSQTEINYILKAKDHGVPNKVIADTIGRSVRVVQKYYSLYQQKNNAAKTAMEKLPDKETLTHTLPFRERKQQNTIERLKELRNLLREQMLVADPRNISAISKEYRAAVTQIAELEGADATDVVETKHDDAVAQALKFVVGA</sequence>
<name>A0A8S5QBQ4_9CAUD</name>
<organism evidence="1">
    <name type="scientific">Siphoviridae sp. ctlQ13</name>
    <dbReference type="NCBI Taxonomy" id="2825648"/>
    <lineage>
        <taxon>Viruses</taxon>
        <taxon>Duplodnaviria</taxon>
        <taxon>Heunggongvirae</taxon>
        <taxon>Uroviricota</taxon>
        <taxon>Caudoviricetes</taxon>
    </lineage>
</organism>
<accession>A0A8S5QBQ4</accession>
<protein>
    <submittedName>
        <fullName evidence="1">Uncharacterized protein</fullName>
    </submittedName>
</protein>
<proteinExistence type="predicted"/>
<evidence type="ECO:0000313" key="1">
    <source>
        <dbReference type="EMBL" id="DAE16267.1"/>
    </source>
</evidence>
<reference evidence="1" key="1">
    <citation type="journal article" date="2021" name="Proc. Natl. Acad. Sci. U.S.A.">
        <title>A Catalog of Tens of Thousands of Viruses from Human Metagenomes Reveals Hidden Associations with Chronic Diseases.</title>
        <authorList>
            <person name="Tisza M.J."/>
            <person name="Buck C.B."/>
        </authorList>
    </citation>
    <scope>NUCLEOTIDE SEQUENCE</scope>
    <source>
        <strain evidence="1">CtlQ13</strain>
    </source>
</reference>